<evidence type="ECO:0000256" key="4">
    <source>
        <dbReference type="ARBA" id="ARBA00022692"/>
    </source>
</evidence>
<feature type="transmembrane region" description="Helical" evidence="9">
    <location>
        <begin position="299"/>
        <end position="321"/>
    </location>
</feature>
<comment type="subcellular location">
    <subcellularLocation>
        <location evidence="1">Cell membrane</location>
        <topology evidence="1">Multi-pass membrane protein</topology>
    </subcellularLocation>
</comment>
<gene>
    <name evidence="10" type="ORF">ETSY2_35945</name>
</gene>
<protein>
    <recommendedName>
        <fullName evidence="12">Urea ABC transporter permease</fullName>
    </recommendedName>
</protein>
<feature type="transmembrane region" description="Helical" evidence="9">
    <location>
        <begin position="350"/>
        <end position="368"/>
    </location>
</feature>
<comment type="similarity">
    <text evidence="8">Belongs to the binding-protein-dependent transport system permease family. LivHM subfamily.</text>
</comment>
<dbReference type="Proteomes" id="UP000019140">
    <property type="component" value="Unassembled WGS sequence"/>
</dbReference>
<dbReference type="InterPro" id="IPR017779">
    <property type="entry name" value="ABC_UrtB_bac"/>
</dbReference>
<keyword evidence="2" id="KW-0813">Transport</keyword>
<feature type="transmembrane region" description="Helical" evidence="9">
    <location>
        <begin position="399"/>
        <end position="421"/>
    </location>
</feature>
<dbReference type="SMART" id="SM00567">
    <property type="entry name" value="EZ_HEAT"/>
    <property type="match status" value="3"/>
</dbReference>
<dbReference type="InterPro" id="IPR016024">
    <property type="entry name" value="ARM-type_fold"/>
</dbReference>
<feature type="transmembrane region" description="Helical" evidence="9">
    <location>
        <begin position="465"/>
        <end position="487"/>
    </location>
</feature>
<dbReference type="Pfam" id="PF02653">
    <property type="entry name" value="BPD_transp_2"/>
    <property type="match status" value="1"/>
</dbReference>
<keyword evidence="7 9" id="KW-0472">Membrane</keyword>
<dbReference type="EMBL" id="AZHX01001551">
    <property type="protein sequence ID" value="ETX02250.1"/>
    <property type="molecule type" value="Genomic_DNA"/>
</dbReference>
<dbReference type="NCBIfam" id="TIGR03409">
    <property type="entry name" value="urea_trans_UrtB"/>
    <property type="match status" value="1"/>
</dbReference>
<keyword evidence="11" id="KW-1185">Reference proteome</keyword>
<accession>W4LWH4</accession>
<evidence type="ECO:0000256" key="5">
    <source>
        <dbReference type="ARBA" id="ARBA00022970"/>
    </source>
</evidence>
<proteinExistence type="inferred from homology"/>
<dbReference type="AlphaFoldDB" id="W4LWH4"/>
<feature type="non-terminal residue" evidence="10">
    <location>
        <position position="1"/>
    </location>
</feature>
<evidence type="ECO:0000256" key="9">
    <source>
        <dbReference type="SAM" id="Phobius"/>
    </source>
</evidence>
<evidence type="ECO:0000256" key="7">
    <source>
        <dbReference type="ARBA" id="ARBA00023136"/>
    </source>
</evidence>
<evidence type="ECO:0000256" key="8">
    <source>
        <dbReference type="ARBA" id="ARBA00037998"/>
    </source>
</evidence>
<feature type="transmembrane region" description="Helical" evidence="9">
    <location>
        <begin position="207"/>
        <end position="235"/>
    </location>
</feature>
<dbReference type="InterPro" id="IPR004155">
    <property type="entry name" value="PBS_lyase_HEAT"/>
</dbReference>
<organism evidence="10 11">
    <name type="scientific">Candidatus Entotheonella gemina</name>
    <dbReference type="NCBI Taxonomy" id="1429439"/>
    <lineage>
        <taxon>Bacteria</taxon>
        <taxon>Pseudomonadati</taxon>
        <taxon>Nitrospinota/Tectimicrobiota group</taxon>
        <taxon>Candidatus Tectimicrobiota</taxon>
        <taxon>Candidatus Entotheonellia</taxon>
        <taxon>Candidatus Entotheonellales</taxon>
        <taxon>Candidatus Entotheonellaceae</taxon>
        <taxon>Candidatus Entotheonella</taxon>
    </lineage>
</organism>
<evidence type="ECO:0000256" key="3">
    <source>
        <dbReference type="ARBA" id="ARBA00022475"/>
    </source>
</evidence>
<comment type="caution">
    <text evidence="10">The sequence shown here is derived from an EMBL/GenBank/DDBJ whole genome shotgun (WGS) entry which is preliminary data.</text>
</comment>
<dbReference type="InterPro" id="IPR001851">
    <property type="entry name" value="ABC_transp_permease"/>
</dbReference>
<dbReference type="InterPro" id="IPR052157">
    <property type="entry name" value="BCAA_transport_permease"/>
</dbReference>
<dbReference type="PANTHER" id="PTHR11795:SF447">
    <property type="entry name" value="ABC TRANSPORTER PERMEASE PROTEIN"/>
    <property type="match status" value="1"/>
</dbReference>
<keyword evidence="3" id="KW-1003">Cell membrane</keyword>
<dbReference type="GO" id="GO:0006865">
    <property type="term" value="P:amino acid transport"/>
    <property type="evidence" value="ECO:0007669"/>
    <property type="project" value="UniProtKB-KW"/>
</dbReference>
<evidence type="ECO:0000313" key="10">
    <source>
        <dbReference type="EMBL" id="ETX02250.1"/>
    </source>
</evidence>
<evidence type="ECO:0000256" key="6">
    <source>
        <dbReference type="ARBA" id="ARBA00022989"/>
    </source>
</evidence>
<dbReference type="GO" id="GO:0022857">
    <property type="term" value="F:transmembrane transporter activity"/>
    <property type="evidence" value="ECO:0007669"/>
    <property type="project" value="InterPro"/>
</dbReference>
<dbReference type="HOGENOM" id="CLU_027416_1_0_7"/>
<name>W4LWH4_9BACT</name>
<keyword evidence="5" id="KW-0029">Amino-acid transport</keyword>
<dbReference type="Gene3D" id="1.25.10.10">
    <property type="entry name" value="Leucine-rich Repeat Variant"/>
    <property type="match status" value="1"/>
</dbReference>
<feature type="transmembrane region" description="Helical" evidence="9">
    <location>
        <begin position="433"/>
        <end position="453"/>
    </location>
</feature>
<dbReference type="PATRIC" id="fig|1429439.4.peg.6068"/>
<dbReference type="SUPFAM" id="SSF48371">
    <property type="entry name" value="ARM repeat"/>
    <property type="match status" value="1"/>
</dbReference>
<evidence type="ECO:0000313" key="11">
    <source>
        <dbReference type="Proteomes" id="UP000019140"/>
    </source>
</evidence>
<dbReference type="PANTHER" id="PTHR11795">
    <property type="entry name" value="BRANCHED-CHAIN AMINO ACID TRANSPORT SYSTEM PERMEASE PROTEIN LIVH"/>
    <property type="match status" value="1"/>
</dbReference>
<reference evidence="10 11" key="1">
    <citation type="journal article" date="2014" name="Nature">
        <title>An environmental bacterial taxon with a large and distinct metabolic repertoire.</title>
        <authorList>
            <person name="Wilson M.C."/>
            <person name="Mori T."/>
            <person name="Ruckert C."/>
            <person name="Uria A.R."/>
            <person name="Helf M.J."/>
            <person name="Takada K."/>
            <person name="Gernert C."/>
            <person name="Steffens U.A."/>
            <person name="Heycke N."/>
            <person name="Schmitt S."/>
            <person name="Rinke C."/>
            <person name="Helfrich E.J."/>
            <person name="Brachmann A.O."/>
            <person name="Gurgui C."/>
            <person name="Wakimoto T."/>
            <person name="Kracht M."/>
            <person name="Crusemann M."/>
            <person name="Hentschel U."/>
            <person name="Abe I."/>
            <person name="Matsunaga S."/>
            <person name="Kalinowski J."/>
            <person name="Takeyama H."/>
            <person name="Piel J."/>
        </authorList>
    </citation>
    <scope>NUCLEOTIDE SEQUENCE [LARGE SCALE GENOMIC DNA]</scope>
    <source>
        <strain evidence="11">TSY2</strain>
    </source>
</reference>
<evidence type="ECO:0000256" key="2">
    <source>
        <dbReference type="ARBA" id="ARBA00022448"/>
    </source>
</evidence>
<evidence type="ECO:0000256" key="1">
    <source>
        <dbReference type="ARBA" id="ARBA00004651"/>
    </source>
</evidence>
<evidence type="ECO:0008006" key="12">
    <source>
        <dbReference type="Google" id="ProtNLM"/>
    </source>
</evidence>
<feature type="transmembrane region" description="Helical" evidence="9">
    <location>
        <begin position="267"/>
        <end position="287"/>
    </location>
</feature>
<sequence length="507" mass="54799">VIRSDTQRAALEGLRDLGDPSVRPLLDALKEGALYSWKGAVYRFTDEGTFVDLDGVPLLDSAGEALFPDDMETVPLEEDNIPLVRRILDGLDLFSADAATRKSTVRRLGNLQDGAVIPMLENALAQEQDASVQAVLRESIDKLRLASTDPNVRLEAIRAFGASRSESALSRMKALRKTETDAAMIAAIDEAVKRIEDYLYLRNAVGYVFNGVSLASVLLIMSLGLAITFGLMGIINMAHGEMLMLGSYTAYVLQELFTTAFPQYLDYYFVAALPLSIVVVGFVGVLMERGILRFLYGRPLESLLVTWGIGMMLQQGARLFFGDQTSVSPPTWFRGGWEIMPGLIFPYSRMFIMVLSLLSLAVVYLLLYRSTVGLKIRSVMQNRDMAACMGISSRTVDTLTFALGTAMAGLAGCALSLIGTVDPEVGKTYIVDSFMVVVLGGVGKLAGTVIAALGVGMSNKILEPLIAGTAAAVYAKVAILVLVIFFLQLKPTGLFPAKERTAAGAVR</sequence>
<keyword evidence="6 9" id="KW-1133">Transmembrane helix</keyword>
<dbReference type="CDD" id="cd06582">
    <property type="entry name" value="TM_PBP1_LivH_like"/>
    <property type="match status" value="1"/>
</dbReference>
<dbReference type="InterPro" id="IPR011989">
    <property type="entry name" value="ARM-like"/>
</dbReference>
<dbReference type="GO" id="GO:0005886">
    <property type="term" value="C:plasma membrane"/>
    <property type="evidence" value="ECO:0007669"/>
    <property type="project" value="UniProtKB-SubCell"/>
</dbReference>
<keyword evidence="4 9" id="KW-0812">Transmembrane</keyword>